<feature type="compositionally biased region" description="Low complexity" evidence="1">
    <location>
        <begin position="151"/>
        <end position="160"/>
    </location>
</feature>
<sequence>MTMSSSQREVEYLANEIIQNERPVTYHKFSRALSIPINQAKLILYEYYQKNADKLTASFLITGITPSGDRLIKLSEDESTLENDMQKFETILTIHIYCINSKVLKFTYSDIALEEKRFASDHTKIKEYERNGMIAGPPITIKDVKVTKNIPSSPVAPAPVAKRRTTETKLAATATTTKPATTSSSYVSRKQQQQEEQPAARTKTLMSNYTSRKSEPEKTSPPRKRAATEPAKQQFEYKSRKKTANEPRERVIFADHDDADNVNDKDEDHEPESGSRQTKINTSALEKLFESDFSDDDNDNDVAMETPEPEKEKEQPILISEDSEPEPHKETSPIVADIEPESIPIEEEDQSQVEEEEQETMEKKIDDDGYITTVRKGRPATKPNAAGGANKRQRATTPTSGGVGKGGSSHGKKKAQASLMSFFQKK</sequence>
<name>A0A8J5QEW3_9ASCO</name>
<evidence type="ECO:0000313" key="3">
    <source>
        <dbReference type="Proteomes" id="UP000694255"/>
    </source>
</evidence>
<feature type="compositionally biased region" description="Polar residues" evidence="1">
    <location>
        <begin position="274"/>
        <end position="284"/>
    </location>
</feature>
<accession>A0A8J5QEW3</accession>
<evidence type="ECO:0008006" key="4">
    <source>
        <dbReference type="Google" id="ProtNLM"/>
    </source>
</evidence>
<keyword evidence="3" id="KW-1185">Reference proteome</keyword>
<dbReference type="OrthoDB" id="514823at2759"/>
<feature type="compositionally biased region" description="Basic and acidic residues" evidence="1">
    <location>
        <begin position="262"/>
        <end position="273"/>
    </location>
</feature>
<dbReference type="GO" id="GO:0043625">
    <property type="term" value="C:delta DNA polymerase complex"/>
    <property type="evidence" value="ECO:0007669"/>
    <property type="project" value="InterPro"/>
</dbReference>
<feature type="compositionally biased region" description="Acidic residues" evidence="1">
    <location>
        <begin position="338"/>
        <end position="359"/>
    </location>
</feature>
<evidence type="ECO:0000256" key="1">
    <source>
        <dbReference type="SAM" id="MobiDB-lite"/>
    </source>
</evidence>
<dbReference type="GO" id="GO:0006297">
    <property type="term" value="P:nucleotide-excision repair, DNA gap filling"/>
    <property type="evidence" value="ECO:0007669"/>
    <property type="project" value="TreeGrafter"/>
</dbReference>
<dbReference type="PANTHER" id="PTHR17598">
    <property type="entry name" value="DNA POLYMERASE DELTA SUBUNIT 3"/>
    <property type="match status" value="1"/>
</dbReference>
<comment type="caution">
    <text evidence="2">The sequence shown here is derived from an EMBL/GenBank/DDBJ whole genome shotgun (WGS) entry which is preliminary data.</text>
</comment>
<feature type="compositionally biased region" description="Acidic residues" evidence="1">
    <location>
        <begin position="292"/>
        <end position="302"/>
    </location>
</feature>
<dbReference type="InterPro" id="IPR019038">
    <property type="entry name" value="POLD3"/>
</dbReference>
<dbReference type="GO" id="GO:0006271">
    <property type="term" value="P:DNA strand elongation involved in DNA replication"/>
    <property type="evidence" value="ECO:0007669"/>
    <property type="project" value="TreeGrafter"/>
</dbReference>
<dbReference type="GO" id="GO:0003887">
    <property type="term" value="F:DNA-directed DNA polymerase activity"/>
    <property type="evidence" value="ECO:0007669"/>
    <property type="project" value="TreeGrafter"/>
</dbReference>
<dbReference type="EMBL" id="JAGSYN010000270">
    <property type="protein sequence ID" value="KAG7661048.1"/>
    <property type="molecule type" value="Genomic_DNA"/>
</dbReference>
<dbReference type="Pfam" id="PF09507">
    <property type="entry name" value="CDC27"/>
    <property type="match status" value="1"/>
</dbReference>
<dbReference type="AlphaFoldDB" id="A0A8J5QEW3"/>
<dbReference type="Proteomes" id="UP000694255">
    <property type="component" value="Unassembled WGS sequence"/>
</dbReference>
<feature type="compositionally biased region" description="Basic and acidic residues" evidence="1">
    <location>
        <begin position="235"/>
        <end position="256"/>
    </location>
</feature>
<dbReference type="RefSeq" id="XP_049261281.1">
    <property type="nucleotide sequence ID" value="XM_049409484.1"/>
</dbReference>
<feature type="region of interest" description="Disordered" evidence="1">
    <location>
        <begin position="150"/>
        <end position="426"/>
    </location>
</feature>
<reference evidence="2 3" key="1">
    <citation type="journal article" date="2021" name="DNA Res.">
        <title>Genome analysis of Candida subhashii reveals its hybrid nature and dual mitochondrial genome conformations.</title>
        <authorList>
            <person name="Mixao V."/>
            <person name="Hegedusova E."/>
            <person name="Saus E."/>
            <person name="Pryszcz L.P."/>
            <person name="Cillingova A."/>
            <person name="Nosek J."/>
            <person name="Gabaldon T."/>
        </authorList>
    </citation>
    <scope>NUCLEOTIDE SEQUENCE [LARGE SCALE GENOMIC DNA]</scope>
    <source>
        <strain evidence="2 3">CBS 10753</strain>
    </source>
</reference>
<dbReference type="GeneID" id="73472220"/>
<evidence type="ECO:0000313" key="2">
    <source>
        <dbReference type="EMBL" id="KAG7661048.1"/>
    </source>
</evidence>
<proteinExistence type="predicted"/>
<protein>
    <recommendedName>
        <fullName evidence="4">DNA polymerase delta subunit 3</fullName>
    </recommendedName>
</protein>
<dbReference type="GO" id="GO:1904161">
    <property type="term" value="P:DNA synthesis involved in UV-damage excision repair"/>
    <property type="evidence" value="ECO:0007669"/>
    <property type="project" value="TreeGrafter"/>
</dbReference>
<feature type="compositionally biased region" description="Low complexity" evidence="1">
    <location>
        <begin position="168"/>
        <end position="182"/>
    </location>
</feature>
<gene>
    <name evidence="2" type="ORF">J8A68_005420</name>
</gene>
<organism evidence="2 3">
    <name type="scientific">[Candida] subhashii</name>
    <dbReference type="NCBI Taxonomy" id="561895"/>
    <lineage>
        <taxon>Eukaryota</taxon>
        <taxon>Fungi</taxon>
        <taxon>Dikarya</taxon>
        <taxon>Ascomycota</taxon>
        <taxon>Saccharomycotina</taxon>
        <taxon>Pichiomycetes</taxon>
        <taxon>Debaryomycetaceae</taxon>
        <taxon>Spathaspora</taxon>
    </lineage>
</organism>
<feature type="compositionally biased region" description="Polar residues" evidence="1">
    <location>
        <begin position="183"/>
        <end position="196"/>
    </location>
</feature>
<dbReference type="PANTHER" id="PTHR17598:SF13">
    <property type="entry name" value="DNA POLYMERASE DELTA SUBUNIT 3"/>
    <property type="match status" value="1"/>
</dbReference>